<organism evidence="1 2">
    <name type="scientific">Datura stramonium</name>
    <name type="common">Jimsonweed</name>
    <name type="synonym">Common thornapple</name>
    <dbReference type="NCBI Taxonomy" id="4076"/>
    <lineage>
        <taxon>Eukaryota</taxon>
        <taxon>Viridiplantae</taxon>
        <taxon>Streptophyta</taxon>
        <taxon>Embryophyta</taxon>
        <taxon>Tracheophyta</taxon>
        <taxon>Spermatophyta</taxon>
        <taxon>Magnoliopsida</taxon>
        <taxon>eudicotyledons</taxon>
        <taxon>Gunneridae</taxon>
        <taxon>Pentapetalae</taxon>
        <taxon>asterids</taxon>
        <taxon>lamiids</taxon>
        <taxon>Solanales</taxon>
        <taxon>Solanaceae</taxon>
        <taxon>Solanoideae</taxon>
        <taxon>Datureae</taxon>
        <taxon>Datura</taxon>
    </lineage>
</organism>
<keyword evidence="2" id="KW-1185">Reference proteome</keyword>
<reference evidence="1 2" key="1">
    <citation type="journal article" date="2021" name="BMC Genomics">
        <title>Datura genome reveals duplications of psychoactive alkaloid biosynthetic genes and high mutation rate following tissue culture.</title>
        <authorList>
            <person name="Rajewski A."/>
            <person name="Carter-House D."/>
            <person name="Stajich J."/>
            <person name="Litt A."/>
        </authorList>
    </citation>
    <scope>NUCLEOTIDE SEQUENCE [LARGE SCALE GENOMIC DNA]</scope>
    <source>
        <strain evidence="1">AR-01</strain>
    </source>
</reference>
<dbReference type="Proteomes" id="UP000823775">
    <property type="component" value="Unassembled WGS sequence"/>
</dbReference>
<feature type="non-terminal residue" evidence="1">
    <location>
        <position position="1"/>
    </location>
</feature>
<comment type="caution">
    <text evidence="1">The sequence shown here is derived from an EMBL/GenBank/DDBJ whole genome shotgun (WGS) entry which is preliminary data.</text>
</comment>
<gene>
    <name evidence="1" type="ORF">HAX54_002046</name>
</gene>
<protein>
    <submittedName>
        <fullName evidence="1">Uncharacterized protein</fullName>
    </submittedName>
</protein>
<dbReference type="EMBL" id="JACEIK010000109">
    <property type="protein sequence ID" value="MCD7449888.1"/>
    <property type="molecule type" value="Genomic_DNA"/>
</dbReference>
<name>A0ABS8RT83_DATST</name>
<sequence>ICLPGPVSLTVLISGVEMHGSERKSSMDVMLIYRDDKRGRGGGGTVHWTIFLAWELGSTAAFPTTSKP</sequence>
<proteinExistence type="predicted"/>
<evidence type="ECO:0000313" key="2">
    <source>
        <dbReference type="Proteomes" id="UP000823775"/>
    </source>
</evidence>
<evidence type="ECO:0000313" key="1">
    <source>
        <dbReference type="EMBL" id="MCD7449888.1"/>
    </source>
</evidence>
<accession>A0ABS8RT83</accession>